<keyword evidence="8 11" id="KW-1133">Transmembrane helix</keyword>
<evidence type="ECO:0000256" key="4">
    <source>
        <dbReference type="ARBA" id="ARBA00022692"/>
    </source>
</evidence>
<organism evidence="13 14">
    <name type="scientific">Streptomyces wadayamensis</name>
    <dbReference type="NCBI Taxonomy" id="141454"/>
    <lineage>
        <taxon>Bacteria</taxon>
        <taxon>Bacillati</taxon>
        <taxon>Actinomycetota</taxon>
        <taxon>Actinomycetes</taxon>
        <taxon>Kitasatosporales</taxon>
        <taxon>Streptomycetaceae</taxon>
        <taxon>Streptomyces</taxon>
    </lineage>
</organism>
<keyword evidence="1 11" id="KW-0813">Transport</keyword>
<dbReference type="RefSeq" id="WP_003952026.1">
    <property type="nucleotide sequence ID" value="NZ_JHDU01000004.1"/>
</dbReference>
<evidence type="ECO:0000256" key="7">
    <source>
        <dbReference type="ARBA" id="ARBA00022958"/>
    </source>
</evidence>
<name>A0ABR4SEK0_9ACTN</name>
<evidence type="ECO:0000256" key="12">
    <source>
        <dbReference type="SAM" id="MobiDB-lite"/>
    </source>
</evidence>
<comment type="function">
    <text evidence="11">Part of the high-affinity ATP-driven potassium transport (or Kdp) system, which catalyzes the hydrolysis of ATP coupled with the electrogenic transport of potassium into the cytoplasm. This subunit acts as a catalytic chaperone that increases the ATP-binding affinity of the ATP-hydrolyzing subunit KdpB by the formation of a transient KdpB/KdpC/ATP ternary complex.</text>
</comment>
<dbReference type="HAMAP" id="MF_00276">
    <property type="entry name" value="KdpC"/>
    <property type="match status" value="1"/>
</dbReference>
<dbReference type="PANTHER" id="PTHR30042">
    <property type="entry name" value="POTASSIUM-TRANSPORTING ATPASE C CHAIN"/>
    <property type="match status" value="1"/>
</dbReference>
<dbReference type="InterPro" id="IPR003820">
    <property type="entry name" value="KdpC"/>
</dbReference>
<keyword evidence="9 11" id="KW-0406">Ion transport</keyword>
<keyword evidence="2 11" id="KW-1003">Cell membrane</keyword>
<comment type="caution">
    <text evidence="13">The sequence shown here is derived from an EMBL/GenBank/DDBJ whole genome shotgun (WGS) entry which is preliminary data.</text>
</comment>
<dbReference type="PIRSF" id="PIRSF001296">
    <property type="entry name" value="K_ATPase_KdpC"/>
    <property type="match status" value="1"/>
</dbReference>
<evidence type="ECO:0000256" key="5">
    <source>
        <dbReference type="ARBA" id="ARBA00022741"/>
    </source>
</evidence>
<keyword evidence="3 11" id="KW-0633">Potassium transport</keyword>
<keyword evidence="4 11" id="KW-0812">Transmembrane</keyword>
<keyword evidence="10 11" id="KW-0472">Membrane</keyword>
<keyword evidence="5 11" id="KW-0547">Nucleotide-binding</keyword>
<keyword evidence="6 11" id="KW-0067">ATP-binding</keyword>
<evidence type="ECO:0000256" key="11">
    <source>
        <dbReference type="HAMAP-Rule" id="MF_00276"/>
    </source>
</evidence>
<comment type="subcellular location">
    <subcellularLocation>
        <location evidence="11">Cell membrane</location>
        <topology evidence="11">Single-pass membrane protein</topology>
    </subcellularLocation>
</comment>
<dbReference type="Proteomes" id="UP000027443">
    <property type="component" value="Unassembled WGS sequence"/>
</dbReference>
<keyword evidence="14" id="KW-1185">Reference proteome</keyword>
<dbReference type="Pfam" id="PF02669">
    <property type="entry name" value="KdpC"/>
    <property type="match status" value="1"/>
</dbReference>
<dbReference type="NCBIfam" id="NF001454">
    <property type="entry name" value="PRK00315.1"/>
    <property type="match status" value="1"/>
</dbReference>
<dbReference type="GeneID" id="97266117"/>
<comment type="subunit">
    <text evidence="11">The system is composed of three essential subunits: KdpA, KdpB and KdpC.</text>
</comment>
<dbReference type="EMBL" id="JHDU01000004">
    <property type="protein sequence ID" value="KDR64098.1"/>
    <property type="molecule type" value="Genomic_DNA"/>
</dbReference>
<protein>
    <recommendedName>
        <fullName evidence="11">Potassium-transporting ATPase KdpC subunit</fullName>
    </recommendedName>
    <alternativeName>
        <fullName evidence="11">ATP phosphohydrolase [potassium-transporting] C chain</fullName>
    </alternativeName>
    <alternativeName>
        <fullName evidence="11">Potassium-binding and translocating subunit C</fullName>
    </alternativeName>
    <alternativeName>
        <fullName evidence="11">Potassium-translocating ATPase C chain</fullName>
    </alternativeName>
</protein>
<evidence type="ECO:0000313" key="14">
    <source>
        <dbReference type="Proteomes" id="UP000027443"/>
    </source>
</evidence>
<evidence type="ECO:0000313" key="13">
    <source>
        <dbReference type="EMBL" id="KDR64098.1"/>
    </source>
</evidence>
<feature type="region of interest" description="Disordered" evidence="12">
    <location>
        <begin position="73"/>
        <end position="108"/>
    </location>
</feature>
<evidence type="ECO:0000256" key="8">
    <source>
        <dbReference type="ARBA" id="ARBA00022989"/>
    </source>
</evidence>
<feature type="compositionally biased region" description="Polar residues" evidence="12">
    <location>
        <begin position="94"/>
        <end position="104"/>
    </location>
</feature>
<accession>A0ABR4SEK0</accession>
<evidence type="ECO:0000256" key="6">
    <source>
        <dbReference type="ARBA" id="ARBA00022840"/>
    </source>
</evidence>
<keyword evidence="7 11" id="KW-0630">Potassium</keyword>
<evidence type="ECO:0000256" key="10">
    <source>
        <dbReference type="ARBA" id="ARBA00023136"/>
    </source>
</evidence>
<evidence type="ECO:0000256" key="2">
    <source>
        <dbReference type="ARBA" id="ARBA00022475"/>
    </source>
</evidence>
<evidence type="ECO:0000256" key="3">
    <source>
        <dbReference type="ARBA" id="ARBA00022538"/>
    </source>
</evidence>
<evidence type="ECO:0000256" key="1">
    <source>
        <dbReference type="ARBA" id="ARBA00022448"/>
    </source>
</evidence>
<comment type="similarity">
    <text evidence="11">Belongs to the KdpC family.</text>
</comment>
<dbReference type="NCBIfam" id="TIGR00681">
    <property type="entry name" value="kdpC"/>
    <property type="match status" value="1"/>
</dbReference>
<proteinExistence type="inferred from homology"/>
<reference evidence="13 14" key="1">
    <citation type="submission" date="2014-03" db="EMBL/GenBank/DDBJ databases">
        <title>Genome Sequence of Streptomyces wadayamensis A23 strain, an endophytic actinobacteria from Citrus reticulata.</title>
        <authorList>
            <person name="de Oliveira L.G."/>
            <person name="Tormet G.D."/>
            <person name="Marcon J."/>
            <person name="Samborsky M."/>
            <person name="Araujo W.L."/>
            <person name="de Azevedo J.L."/>
        </authorList>
    </citation>
    <scope>NUCLEOTIDE SEQUENCE [LARGE SCALE GENOMIC DNA]</scope>
    <source>
        <strain evidence="13 14">A23</strain>
    </source>
</reference>
<gene>
    <name evidence="11" type="primary">kdpC</name>
    <name evidence="13" type="ORF">DC60_10290</name>
</gene>
<dbReference type="PANTHER" id="PTHR30042:SF2">
    <property type="entry name" value="POTASSIUM-TRANSPORTING ATPASE KDPC SUBUNIT"/>
    <property type="match status" value="1"/>
</dbReference>
<evidence type="ECO:0000256" key="9">
    <source>
        <dbReference type="ARBA" id="ARBA00023065"/>
    </source>
</evidence>
<sequence>MARPSGRSLRQHLAAFRVLLVLTLVTGVAYPLAVTGVAHVAFPSQADGSLVDDNGRVVASGLIGQEFTLVENGEATGRPDPKWFQPRPSVGSYDPTSSGASNLGPNDPRLVARVKQRRAKVSGFDHLAPHDVPTDALTASASGLDPDISPAYAFAQVDRVARTRGLSTATVRALVAEHVQRRSLGFLGQEHVNVVLLNHALAGAG</sequence>